<dbReference type="InterPro" id="IPR050979">
    <property type="entry name" value="LD-transpeptidase"/>
</dbReference>
<evidence type="ECO:0000256" key="3">
    <source>
        <dbReference type="ARBA" id="ARBA00022676"/>
    </source>
</evidence>
<evidence type="ECO:0000259" key="10">
    <source>
        <dbReference type="PROSITE" id="PS52029"/>
    </source>
</evidence>
<dbReference type="Gene3D" id="2.40.440.10">
    <property type="entry name" value="L,D-transpeptidase catalytic domain-like"/>
    <property type="match status" value="1"/>
</dbReference>
<keyword evidence="7 9" id="KW-0573">Peptidoglycan synthesis</keyword>
<dbReference type="PANTHER" id="PTHR30582:SF24">
    <property type="entry name" value="L,D-TRANSPEPTIDASE ERFK_SRFK-RELATED"/>
    <property type="match status" value="1"/>
</dbReference>
<feature type="active site" description="Proton donor/acceptor" evidence="9">
    <location>
        <position position="208"/>
    </location>
</feature>
<feature type="domain" description="L,D-TPase catalytic" evidence="10">
    <location>
        <begin position="107"/>
        <end position="248"/>
    </location>
</feature>
<evidence type="ECO:0000256" key="1">
    <source>
        <dbReference type="ARBA" id="ARBA00004752"/>
    </source>
</evidence>
<evidence type="ECO:0000256" key="5">
    <source>
        <dbReference type="ARBA" id="ARBA00022801"/>
    </source>
</evidence>
<evidence type="ECO:0000313" key="12">
    <source>
        <dbReference type="Proteomes" id="UP000315400"/>
    </source>
</evidence>
<dbReference type="CDD" id="cd16913">
    <property type="entry name" value="YkuD_like"/>
    <property type="match status" value="1"/>
</dbReference>
<comment type="similarity">
    <text evidence="2">Belongs to the YkuD family.</text>
</comment>
<dbReference type="UniPathway" id="UPA00219"/>
<evidence type="ECO:0000256" key="4">
    <source>
        <dbReference type="ARBA" id="ARBA00022679"/>
    </source>
</evidence>
<organism evidence="11 12">
    <name type="scientific">Spiribacter salinus</name>
    <dbReference type="NCBI Taxonomy" id="1335746"/>
    <lineage>
        <taxon>Bacteria</taxon>
        <taxon>Pseudomonadati</taxon>
        <taxon>Pseudomonadota</taxon>
        <taxon>Gammaproteobacteria</taxon>
        <taxon>Chromatiales</taxon>
        <taxon>Ectothiorhodospiraceae</taxon>
        <taxon>Spiribacter</taxon>
    </lineage>
</organism>
<evidence type="ECO:0000256" key="8">
    <source>
        <dbReference type="ARBA" id="ARBA00023316"/>
    </source>
</evidence>
<dbReference type="InterPro" id="IPR018392">
    <property type="entry name" value="LysM"/>
</dbReference>
<dbReference type="CDD" id="cd00118">
    <property type="entry name" value="LysM"/>
    <property type="match status" value="1"/>
</dbReference>
<comment type="pathway">
    <text evidence="1 9">Cell wall biogenesis; peptidoglycan biosynthesis.</text>
</comment>
<gene>
    <name evidence="11" type="ORF">FKY71_04115</name>
</gene>
<proteinExistence type="inferred from homology"/>
<feature type="active site" description="Nucleophile" evidence="9">
    <location>
        <position position="224"/>
    </location>
</feature>
<evidence type="ECO:0000313" key="11">
    <source>
        <dbReference type="EMBL" id="TQF00275.1"/>
    </source>
</evidence>
<reference evidence="11 12" key="1">
    <citation type="submission" date="2019-06" db="EMBL/GenBank/DDBJ databases">
        <title>Metagenome assembled Genome of Spiribacter salinus SL48-SHIP from the microbial mat of Salt Lake 48 (Novosibirsk region, Russia).</title>
        <authorList>
            <person name="Shipova A."/>
            <person name="Rozanov A.S."/>
            <person name="Bryanskaya A.V."/>
            <person name="Peltek S.E."/>
        </authorList>
    </citation>
    <scope>NUCLEOTIDE SEQUENCE [LARGE SCALE GENOMIC DNA]</scope>
    <source>
        <strain evidence="11">SL48-SHIP-2</strain>
    </source>
</reference>
<dbReference type="GO" id="GO:0018104">
    <property type="term" value="P:peptidoglycan-protein cross-linking"/>
    <property type="evidence" value="ECO:0007669"/>
    <property type="project" value="TreeGrafter"/>
</dbReference>
<sequence length="342" mass="37525">MNETIRAVMGWRVQTIGALAAGLWLSLASGTASALMFPLPPEDTNVIGEVQVIAADEEDTLLSLGRRYGIGYEEMRRANPEVDVWLPGEGTKVTIPSRFILPEAAREGIVINLAEMRLYYYPGAESDNAGMVETYPISVGRMDWSTPLGKSQITEKTENPYWFPPESILTERREQGRPLPEAVPPGPDNPLGRHKLRLDIPGGAYLIHGTNEPRGIGMRVTHGCIRMFPEDVESLYERLPSGSSVEIVNQPVKAGWLDDQLLVEVHPILPPEAENAFDNVEPPSIMEAVLAVARVLEQGDVRVDHERLAGAVDAADGLPGTVSRSNSHQIALDEAKLPRLLY</sequence>
<dbReference type="STRING" id="1260251.SPISAL_04280"/>
<dbReference type="Pfam" id="PF03734">
    <property type="entry name" value="YkuD"/>
    <property type="match status" value="1"/>
</dbReference>
<dbReference type="SUPFAM" id="SSF141523">
    <property type="entry name" value="L,D-transpeptidase catalytic domain-like"/>
    <property type="match status" value="1"/>
</dbReference>
<comment type="caution">
    <text evidence="11">The sequence shown here is derived from an EMBL/GenBank/DDBJ whole genome shotgun (WGS) entry which is preliminary data.</text>
</comment>
<keyword evidence="4" id="KW-0808">Transferase</keyword>
<dbReference type="Proteomes" id="UP000315400">
    <property type="component" value="Unassembled WGS sequence"/>
</dbReference>
<name>A0A540VU43_9GAMM</name>
<dbReference type="AlphaFoldDB" id="A0A540VU43"/>
<dbReference type="GO" id="GO:0071972">
    <property type="term" value="F:peptidoglycan L,D-transpeptidase activity"/>
    <property type="evidence" value="ECO:0007669"/>
    <property type="project" value="TreeGrafter"/>
</dbReference>
<dbReference type="PROSITE" id="PS52029">
    <property type="entry name" value="LD_TPASE"/>
    <property type="match status" value="1"/>
</dbReference>
<evidence type="ECO:0000256" key="7">
    <source>
        <dbReference type="ARBA" id="ARBA00022984"/>
    </source>
</evidence>
<evidence type="ECO:0000256" key="6">
    <source>
        <dbReference type="ARBA" id="ARBA00022960"/>
    </source>
</evidence>
<dbReference type="InterPro" id="IPR005490">
    <property type="entry name" value="LD_TPept_cat_dom"/>
</dbReference>
<dbReference type="EMBL" id="VIFK01000017">
    <property type="protein sequence ID" value="TQF00275.1"/>
    <property type="molecule type" value="Genomic_DNA"/>
</dbReference>
<keyword evidence="5" id="KW-0378">Hydrolase</keyword>
<dbReference type="GO" id="GO:0071555">
    <property type="term" value="P:cell wall organization"/>
    <property type="evidence" value="ECO:0007669"/>
    <property type="project" value="UniProtKB-UniRule"/>
</dbReference>
<dbReference type="PANTHER" id="PTHR30582">
    <property type="entry name" value="L,D-TRANSPEPTIDASE"/>
    <property type="match status" value="1"/>
</dbReference>
<keyword evidence="6 9" id="KW-0133">Cell shape</keyword>
<protein>
    <submittedName>
        <fullName evidence="11">L,D-transpeptidase family protein</fullName>
    </submittedName>
</protein>
<evidence type="ECO:0000256" key="2">
    <source>
        <dbReference type="ARBA" id="ARBA00005992"/>
    </source>
</evidence>
<dbReference type="GO" id="GO:0016757">
    <property type="term" value="F:glycosyltransferase activity"/>
    <property type="evidence" value="ECO:0007669"/>
    <property type="project" value="UniProtKB-KW"/>
</dbReference>
<dbReference type="GO" id="GO:0008360">
    <property type="term" value="P:regulation of cell shape"/>
    <property type="evidence" value="ECO:0007669"/>
    <property type="project" value="UniProtKB-UniRule"/>
</dbReference>
<evidence type="ECO:0000256" key="9">
    <source>
        <dbReference type="PROSITE-ProRule" id="PRU01373"/>
    </source>
</evidence>
<dbReference type="InterPro" id="IPR038063">
    <property type="entry name" value="Transpep_catalytic_dom"/>
</dbReference>
<keyword evidence="3" id="KW-0328">Glycosyltransferase</keyword>
<accession>A0A540VU43</accession>
<dbReference type="GO" id="GO:0005576">
    <property type="term" value="C:extracellular region"/>
    <property type="evidence" value="ECO:0007669"/>
    <property type="project" value="TreeGrafter"/>
</dbReference>
<keyword evidence="8 9" id="KW-0961">Cell wall biogenesis/degradation</keyword>